<gene>
    <name evidence="1" type="ORF">COT91_02735</name>
</gene>
<name>A0A2H0VDM4_9BACT</name>
<evidence type="ECO:0000313" key="1">
    <source>
        <dbReference type="EMBL" id="PIR97186.1"/>
    </source>
</evidence>
<evidence type="ECO:0000313" key="2">
    <source>
        <dbReference type="Proteomes" id="UP000230557"/>
    </source>
</evidence>
<organism evidence="1 2">
    <name type="scientific">Candidatus Doudnabacteria bacterium CG10_big_fil_rev_8_21_14_0_10_41_10</name>
    <dbReference type="NCBI Taxonomy" id="1974551"/>
    <lineage>
        <taxon>Bacteria</taxon>
        <taxon>Candidatus Doudnaibacteriota</taxon>
    </lineage>
</organism>
<dbReference type="AlphaFoldDB" id="A0A2H0VDM4"/>
<sequence length="304" mass="33973">MERFLSKDVSFEKLRSAISVEQLLEGIVSSKGEAYWTRVESIGSVPPEDGKELMRRIVAARENGVMLIHALRRAVEAPEDNQIFAGDLDWFIPAMVAIAEEIEIQSWSGEEADYDRLVSLLDSEPVRKESVIRLERDECGSGAYWLASQRTEPRKRASKLALVLSGELGKALLPLPAKQVSWETVRNIANRLTNSLDIAEGEVYLDQAHMSSFTGGPTREFTLEPERTGSWIPVEGMGGWDAFDEEDVSKLYWESFTSGNALEAVKVAPGKWELVYTPSTEDPAHRGTYYGIYQDPEGVENLTL</sequence>
<comment type="caution">
    <text evidence="1">The sequence shown here is derived from an EMBL/GenBank/DDBJ whole genome shotgun (WGS) entry which is preliminary data.</text>
</comment>
<proteinExistence type="predicted"/>
<dbReference type="EMBL" id="PFAJ01000039">
    <property type="protein sequence ID" value="PIR97186.1"/>
    <property type="molecule type" value="Genomic_DNA"/>
</dbReference>
<accession>A0A2H0VDM4</accession>
<dbReference type="Proteomes" id="UP000230557">
    <property type="component" value="Unassembled WGS sequence"/>
</dbReference>
<protein>
    <submittedName>
        <fullName evidence="1">Uncharacterized protein</fullName>
    </submittedName>
</protein>
<reference evidence="2" key="1">
    <citation type="submission" date="2017-09" db="EMBL/GenBank/DDBJ databases">
        <title>Depth-based differentiation of microbial function through sediment-hosted aquifers and enrichment of novel symbionts in the deep terrestrial subsurface.</title>
        <authorList>
            <person name="Probst A.J."/>
            <person name="Ladd B."/>
            <person name="Jarett J.K."/>
            <person name="Geller-Mcgrath D.E."/>
            <person name="Sieber C.M.K."/>
            <person name="Emerson J.B."/>
            <person name="Anantharaman K."/>
            <person name="Thomas B.C."/>
            <person name="Malmstrom R."/>
            <person name="Stieglmeier M."/>
            <person name="Klingl A."/>
            <person name="Woyke T."/>
            <person name="Ryan C.M."/>
            <person name="Banfield J.F."/>
        </authorList>
    </citation>
    <scope>NUCLEOTIDE SEQUENCE [LARGE SCALE GENOMIC DNA]</scope>
</reference>